<evidence type="ECO:0000313" key="2">
    <source>
        <dbReference type="Proteomes" id="UP001472677"/>
    </source>
</evidence>
<protein>
    <submittedName>
        <fullName evidence="1">Uncharacterized protein</fullName>
    </submittedName>
</protein>
<accession>A0ABR2DN08</accession>
<organism evidence="1 2">
    <name type="scientific">Hibiscus sabdariffa</name>
    <name type="common">roselle</name>
    <dbReference type="NCBI Taxonomy" id="183260"/>
    <lineage>
        <taxon>Eukaryota</taxon>
        <taxon>Viridiplantae</taxon>
        <taxon>Streptophyta</taxon>
        <taxon>Embryophyta</taxon>
        <taxon>Tracheophyta</taxon>
        <taxon>Spermatophyta</taxon>
        <taxon>Magnoliopsida</taxon>
        <taxon>eudicotyledons</taxon>
        <taxon>Gunneridae</taxon>
        <taxon>Pentapetalae</taxon>
        <taxon>rosids</taxon>
        <taxon>malvids</taxon>
        <taxon>Malvales</taxon>
        <taxon>Malvaceae</taxon>
        <taxon>Malvoideae</taxon>
        <taxon>Hibiscus</taxon>
    </lineage>
</organism>
<name>A0ABR2DN08_9ROSI</name>
<reference evidence="1 2" key="1">
    <citation type="journal article" date="2024" name="G3 (Bethesda)">
        <title>Genome assembly of Hibiscus sabdariffa L. provides insights into metabolisms of medicinal natural products.</title>
        <authorList>
            <person name="Kim T."/>
        </authorList>
    </citation>
    <scope>NUCLEOTIDE SEQUENCE [LARGE SCALE GENOMIC DNA]</scope>
    <source>
        <strain evidence="1">TK-2024</strain>
        <tissue evidence="1">Old leaves</tissue>
    </source>
</reference>
<evidence type="ECO:0000313" key="1">
    <source>
        <dbReference type="EMBL" id="KAK8541804.1"/>
    </source>
</evidence>
<keyword evidence="2" id="KW-1185">Reference proteome</keyword>
<dbReference type="EMBL" id="JBBPBM010000024">
    <property type="protein sequence ID" value="KAK8541804.1"/>
    <property type="molecule type" value="Genomic_DNA"/>
</dbReference>
<proteinExistence type="predicted"/>
<gene>
    <name evidence="1" type="ORF">V6N12_014427</name>
</gene>
<dbReference type="Proteomes" id="UP001472677">
    <property type="component" value="Unassembled WGS sequence"/>
</dbReference>
<sequence>MVRQWWPEKERVGWEERDEGGELIVVATATYQHDPPGLSGSGGTRYKLVAPAKLPISRLACITIPRGLSPSSFLESPVLLSDVKREAAAASMQGTVGNISVPVGATDRWTKPEQG</sequence>
<comment type="caution">
    <text evidence="1">The sequence shown here is derived from an EMBL/GenBank/DDBJ whole genome shotgun (WGS) entry which is preliminary data.</text>
</comment>